<dbReference type="Proteomes" id="UP000028002">
    <property type="component" value="Unassembled WGS sequence"/>
</dbReference>
<sequence length="231" mass="26560">MKNIPRSTLNDIIEWDVNSWSKCLGFWLSKGKVNLENAQALEIGSRNGGLSLWASLNGARVICSDLGGPNKKAYQKHRDYNLSDYITYKNINALNIPYENELDIVLSKSVIGGIGRNNNIENQKIAISEIYKSLKKGGEYWFAENLLASPAHKILRSKFIQWGNEWKYITINDMNEYLYQFSSVEYTTVGFVSCFGRTEKQRRVLNFFDKFIFSAIIPEKWNYIMIGVAKK</sequence>
<proteinExistence type="predicted"/>
<dbReference type="RefSeq" id="WP_023044896.1">
    <property type="nucleotide sequence ID" value="NZ_CAWLUD010000049.1"/>
</dbReference>
<evidence type="ECO:0000259" key="1">
    <source>
        <dbReference type="Pfam" id="PF08241"/>
    </source>
</evidence>
<dbReference type="InterPro" id="IPR029063">
    <property type="entry name" value="SAM-dependent_MTases_sf"/>
</dbReference>
<reference evidence="2 3" key="1">
    <citation type="submission" date="2014-03" db="EMBL/GenBank/DDBJ databases">
        <title>Draft Genome of Photorhabdus temperata Meg1.</title>
        <authorList>
            <person name="Hurst S.G.IV."/>
            <person name="Morris K."/>
            <person name="Thomas K."/>
            <person name="Tisa L.S."/>
        </authorList>
    </citation>
    <scope>NUCLEOTIDE SEQUENCE [LARGE SCALE GENOMIC DNA]</scope>
    <source>
        <strain evidence="2 3">Meg1</strain>
    </source>
</reference>
<dbReference type="PATRIC" id="fig|1393735.3.peg.2981"/>
<gene>
    <name evidence="2" type="ORF">MEG1DRAFT_02929</name>
</gene>
<dbReference type="InterPro" id="IPR013216">
    <property type="entry name" value="Methyltransf_11"/>
</dbReference>
<dbReference type="CDD" id="cd02440">
    <property type="entry name" value="AdoMet_MTases"/>
    <property type="match status" value="1"/>
</dbReference>
<dbReference type="AlphaFoldDB" id="A0A081RUX1"/>
<evidence type="ECO:0000313" key="2">
    <source>
        <dbReference type="EMBL" id="KER02474.1"/>
    </source>
</evidence>
<dbReference type="SUPFAM" id="SSF53335">
    <property type="entry name" value="S-adenosyl-L-methionine-dependent methyltransferases"/>
    <property type="match status" value="1"/>
</dbReference>
<organism evidence="2 3">
    <name type="scientific">Photorhabdus temperata subsp. temperata Meg1</name>
    <dbReference type="NCBI Taxonomy" id="1393735"/>
    <lineage>
        <taxon>Bacteria</taxon>
        <taxon>Pseudomonadati</taxon>
        <taxon>Pseudomonadota</taxon>
        <taxon>Gammaproteobacteria</taxon>
        <taxon>Enterobacterales</taxon>
        <taxon>Morganellaceae</taxon>
        <taxon>Photorhabdus</taxon>
    </lineage>
</organism>
<name>A0A081RUX1_PHOTE</name>
<dbReference type="Gene3D" id="3.40.50.150">
    <property type="entry name" value="Vaccinia Virus protein VP39"/>
    <property type="match status" value="1"/>
</dbReference>
<dbReference type="GO" id="GO:0008757">
    <property type="term" value="F:S-adenosylmethionine-dependent methyltransferase activity"/>
    <property type="evidence" value="ECO:0007669"/>
    <property type="project" value="InterPro"/>
</dbReference>
<dbReference type="Pfam" id="PF08241">
    <property type="entry name" value="Methyltransf_11"/>
    <property type="match status" value="1"/>
</dbReference>
<protein>
    <recommendedName>
        <fullName evidence="1">Methyltransferase type 11 domain-containing protein</fullName>
    </recommendedName>
</protein>
<dbReference type="EMBL" id="JGVH01000049">
    <property type="protein sequence ID" value="KER02474.1"/>
    <property type="molecule type" value="Genomic_DNA"/>
</dbReference>
<accession>A0A081RUX1</accession>
<feature type="domain" description="Methyltransferase type 11" evidence="1">
    <location>
        <begin position="41"/>
        <end position="141"/>
    </location>
</feature>
<evidence type="ECO:0000313" key="3">
    <source>
        <dbReference type="Proteomes" id="UP000028002"/>
    </source>
</evidence>
<comment type="caution">
    <text evidence="2">The sequence shown here is derived from an EMBL/GenBank/DDBJ whole genome shotgun (WGS) entry which is preliminary data.</text>
</comment>